<dbReference type="InterPro" id="IPR006068">
    <property type="entry name" value="ATPase_P-typ_cation-transptr_C"/>
</dbReference>
<name>A0A7S4B819_CHRCT</name>
<dbReference type="Pfam" id="PF00689">
    <property type="entry name" value="Cation_ATPase_C"/>
    <property type="match status" value="1"/>
</dbReference>
<gene>
    <name evidence="2" type="ORF">PCAR00345_LOCUS10028</name>
</gene>
<protein>
    <recommendedName>
        <fullName evidence="1">Cation-transporting P-type ATPase C-terminal domain-containing protein</fullName>
    </recommendedName>
</protein>
<feature type="domain" description="Cation-transporting P-type ATPase C-terminal" evidence="1">
    <location>
        <begin position="18"/>
        <end position="114"/>
    </location>
</feature>
<evidence type="ECO:0000313" key="2">
    <source>
        <dbReference type="EMBL" id="CAE0757434.1"/>
    </source>
</evidence>
<dbReference type="InterPro" id="IPR023298">
    <property type="entry name" value="ATPase_P-typ_TM_dom_sf"/>
</dbReference>
<proteinExistence type="predicted"/>
<dbReference type="SUPFAM" id="SSF81665">
    <property type="entry name" value="Calcium ATPase, transmembrane domain M"/>
    <property type="match status" value="1"/>
</dbReference>
<organism evidence="2">
    <name type="scientific">Chrysotila carterae</name>
    <name type="common">Marine alga</name>
    <name type="synonym">Syracosphaera carterae</name>
    <dbReference type="NCBI Taxonomy" id="13221"/>
    <lineage>
        <taxon>Eukaryota</taxon>
        <taxon>Haptista</taxon>
        <taxon>Haptophyta</taxon>
        <taxon>Prymnesiophyceae</taxon>
        <taxon>Isochrysidales</taxon>
        <taxon>Isochrysidaceae</taxon>
        <taxon>Chrysotila</taxon>
    </lineage>
</organism>
<reference evidence="2" key="1">
    <citation type="submission" date="2021-01" db="EMBL/GenBank/DDBJ databases">
        <authorList>
            <person name="Corre E."/>
            <person name="Pelletier E."/>
            <person name="Niang G."/>
            <person name="Scheremetjew M."/>
            <person name="Finn R."/>
            <person name="Kale V."/>
            <person name="Holt S."/>
            <person name="Cochrane G."/>
            <person name="Meng A."/>
            <person name="Brown T."/>
            <person name="Cohen L."/>
        </authorList>
    </citation>
    <scope>NUCLEOTIDE SEQUENCE</scope>
    <source>
        <strain evidence="2">CCMP645</strain>
    </source>
</reference>
<evidence type="ECO:0000259" key="1">
    <source>
        <dbReference type="Pfam" id="PF00689"/>
    </source>
</evidence>
<dbReference type="AlphaFoldDB" id="A0A7S4B819"/>
<sequence length="137" mass="14896">MGQASMATSAFARVDCASFNDPHARSLALTTFVLIEMLNALNAISEDESLLSVPPWANKWLLAAVCAGVLQQALILSLPPIAALFEVAPLSPSEWAVAASLSMPVVLIDEAFKWRRRRTRTERAKSDTGTNMHPHKP</sequence>
<accession>A0A7S4B819</accession>
<dbReference type="Gene3D" id="1.20.1110.10">
    <property type="entry name" value="Calcium-transporting ATPase, transmembrane domain"/>
    <property type="match status" value="1"/>
</dbReference>
<dbReference type="EMBL" id="HBIZ01016187">
    <property type="protein sequence ID" value="CAE0757434.1"/>
    <property type="molecule type" value="Transcribed_RNA"/>
</dbReference>